<feature type="transmembrane region" description="Helical" evidence="1">
    <location>
        <begin position="46"/>
        <end position="67"/>
    </location>
</feature>
<keyword evidence="1" id="KW-0472">Membrane</keyword>
<name>A0A9W7BIU6_9STRA</name>
<proteinExistence type="predicted"/>
<evidence type="ECO:0000313" key="3">
    <source>
        <dbReference type="Proteomes" id="UP001165085"/>
    </source>
</evidence>
<evidence type="ECO:0000256" key="1">
    <source>
        <dbReference type="SAM" id="Phobius"/>
    </source>
</evidence>
<comment type="caution">
    <text evidence="2">The sequence shown here is derived from an EMBL/GenBank/DDBJ whole genome shotgun (WGS) entry which is preliminary data.</text>
</comment>
<feature type="transmembrane region" description="Helical" evidence="1">
    <location>
        <begin position="300"/>
        <end position="320"/>
    </location>
</feature>
<gene>
    <name evidence="2" type="ORF">TrST_g13662</name>
</gene>
<keyword evidence="1" id="KW-0812">Transmembrane</keyword>
<sequence>MISIYLILWWCSKIVRGSVRSLWRKSLNISIEQIATMSGFGWRRGLQGFLTMITGACGAFLFSIMNAESSDEGDKNPYRTTVYLVGLVGLGASCGSLTSEIFSTLKFQNLMMNNPAPPALDASEPPSLVSECSWFFVIITQILTSFYTLLWLLYALTSSRIYELIGDAIAPLSVFSFILSCAMKPRRNERKYIAYMWVQFGGFAMVSEIASSWGHFKGGKNVLAGFAIARVPAWFFIFSLCLKLRRRVVELPGEELSDFLCRTVLVKGAAAMGPMVFFSFESVSCFMSREDFDDGDCSNTARAALSLSMFIAGLAGLSMANKAVGRSARKDVEWGYEAVATLRLKRWQKVQGIFLGLTAMASLYLLGYLGVSGKEYWAINVVGGVGGFGVAVVVIIGLLYVSKAGDCKDGGEENGRAAVEENRESRAVSAGEMSQGFALSTLM</sequence>
<keyword evidence="3" id="KW-1185">Reference proteome</keyword>
<dbReference type="EMBL" id="BRXY01000346">
    <property type="protein sequence ID" value="GMH88695.1"/>
    <property type="molecule type" value="Genomic_DNA"/>
</dbReference>
<dbReference type="Proteomes" id="UP001165085">
    <property type="component" value="Unassembled WGS sequence"/>
</dbReference>
<feature type="transmembrane region" description="Helical" evidence="1">
    <location>
        <begin position="82"/>
        <end position="102"/>
    </location>
</feature>
<organism evidence="2 3">
    <name type="scientific">Triparma strigata</name>
    <dbReference type="NCBI Taxonomy" id="1606541"/>
    <lineage>
        <taxon>Eukaryota</taxon>
        <taxon>Sar</taxon>
        <taxon>Stramenopiles</taxon>
        <taxon>Ochrophyta</taxon>
        <taxon>Bolidophyceae</taxon>
        <taxon>Parmales</taxon>
        <taxon>Triparmaceae</taxon>
        <taxon>Triparma</taxon>
    </lineage>
</organism>
<protein>
    <submittedName>
        <fullName evidence="2">Uncharacterized protein</fullName>
    </submittedName>
</protein>
<feature type="transmembrane region" description="Helical" evidence="1">
    <location>
        <begin position="263"/>
        <end position="280"/>
    </location>
</feature>
<feature type="transmembrane region" description="Helical" evidence="1">
    <location>
        <begin position="377"/>
        <end position="401"/>
    </location>
</feature>
<feature type="transmembrane region" description="Helical" evidence="1">
    <location>
        <begin position="352"/>
        <end position="371"/>
    </location>
</feature>
<feature type="transmembrane region" description="Helical" evidence="1">
    <location>
        <begin position="134"/>
        <end position="155"/>
    </location>
</feature>
<reference evidence="3" key="1">
    <citation type="journal article" date="2023" name="Commun. Biol.">
        <title>Genome analysis of Parmales, the sister group of diatoms, reveals the evolutionary specialization of diatoms from phago-mixotrophs to photoautotrophs.</title>
        <authorList>
            <person name="Ban H."/>
            <person name="Sato S."/>
            <person name="Yoshikawa S."/>
            <person name="Yamada K."/>
            <person name="Nakamura Y."/>
            <person name="Ichinomiya M."/>
            <person name="Sato N."/>
            <person name="Blanc-Mathieu R."/>
            <person name="Endo H."/>
            <person name="Kuwata A."/>
            <person name="Ogata H."/>
        </authorList>
    </citation>
    <scope>NUCLEOTIDE SEQUENCE [LARGE SCALE GENOMIC DNA]</scope>
    <source>
        <strain evidence="3">NIES 3701</strain>
    </source>
</reference>
<keyword evidence="1" id="KW-1133">Transmembrane helix</keyword>
<dbReference type="AlphaFoldDB" id="A0A9W7BIU6"/>
<accession>A0A9W7BIU6</accession>
<feature type="transmembrane region" description="Helical" evidence="1">
    <location>
        <begin position="222"/>
        <end position="242"/>
    </location>
</feature>
<evidence type="ECO:0000313" key="2">
    <source>
        <dbReference type="EMBL" id="GMH88695.1"/>
    </source>
</evidence>
<feature type="transmembrane region" description="Helical" evidence="1">
    <location>
        <begin position="194"/>
        <end position="216"/>
    </location>
</feature>